<dbReference type="EMBL" id="CP049057">
    <property type="protein sequence ID" value="QIE60617.1"/>
    <property type="molecule type" value="Genomic_DNA"/>
</dbReference>
<proteinExistence type="predicted"/>
<dbReference type="Gene3D" id="3.20.20.70">
    <property type="entry name" value="Aldolase class I"/>
    <property type="match status" value="1"/>
</dbReference>
<dbReference type="InterPro" id="IPR013974">
    <property type="entry name" value="SAF"/>
</dbReference>
<evidence type="ECO:0000313" key="3">
    <source>
        <dbReference type="EMBL" id="QIE60617.1"/>
    </source>
</evidence>
<dbReference type="RefSeq" id="WP_164680628.1">
    <property type="nucleotide sequence ID" value="NZ_CP049057.1"/>
</dbReference>
<dbReference type="InterPro" id="IPR051690">
    <property type="entry name" value="PseI-like"/>
</dbReference>
<evidence type="ECO:0000313" key="4">
    <source>
        <dbReference type="Proteomes" id="UP000505306"/>
    </source>
</evidence>
<protein>
    <submittedName>
        <fullName evidence="3">Uncharacterized protein</fullName>
    </submittedName>
</protein>
<evidence type="ECO:0000259" key="1">
    <source>
        <dbReference type="Pfam" id="PF03102"/>
    </source>
</evidence>
<dbReference type="Pfam" id="PF08666">
    <property type="entry name" value="SAF"/>
    <property type="match status" value="1"/>
</dbReference>
<dbReference type="SUPFAM" id="SSF51569">
    <property type="entry name" value="Aldolase"/>
    <property type="match status" value="1"/>
</dbReference>
<gene>
    <name evidence="3" type="ORF">G5B37_13905</name>
</gene>
<feature type="domain" description="SAF" evidence="2">
    <location>
        <begin position="273"/>
        <end position="328"/>
    </location>
</feature>
<name>A0A6G6GQ00_9FLAO</name>
<dbReference type="PANTHER" id="PTHR42966:SF1">
    <property type="entry name" value="SIALIC ACID SYNTHASE"/>
    <property type="match status" value="1"/>
</dbReference>
<organism evidence="3 4">
    <name type="scientific">Rasiella rasia</name>
    <dbReference type="NCBI Taxonomy" id="2744027"/>
    <lineage>
        <taxon>Bacteria</taxon>
        <taxon>Pseudomonadati</taxon>
        <taxon>Bacteroidota</taxon>
        <taxon>Flavobacteriia</taxon>
        <taxon>Flavobacteriales</taxon>
        <taxon>Flavobacteriaceae</taxon>
        <taxon>Rasiella</taxon>
    </lineage>
</organism>
<keyword evidence="4" id="KW-1185">Reference proteome</keyword>
<dbReference type="Proteomes" id="UP000505306">
    <property type="component" value="Chromosome"/>
</dbReference>
<evidence type="ECO:0000259" key="2">
    <source>
        <dbReference type="Pfam" id="PF08666"/>
    </source>
</evidence>
<feature type="domain" description="PseI/NeuA/B-like" evidence="1">
    <location>
        <begin position="24"/>
        <end position="247"/>
    </location>
</feature>
<dbReference type="CDD" id="cd11614">
    <property type="entry name" value="SAF_CpaB_FlgA_like"/>
    <property type="match status" value="1"/>
</dbReference>
<sequence length="331" mass="37215">MNKSYVYVETAFHHEGDIDYIKNLINAASDIGVNGVKFQVLTEASDFISTKHSAFSTLEAYTFNVAQWSELFQYTTAAGLDIIMMPLDLGAFKLLEKHTVKYLDIHSVSFYDSKLLAAVKASQIPIILGVGGRTLEEIDDKISYFEGKLEVLMVGFQAFPSKLEDVKIGKIAHLVQKYPAQAIGYADHSAHDDDFNVTSNEYARLLGATFFEKHMTLEQGKERVDYNSAVDAATLKNMIERIRFIEAHVLSTAESSFQFHDTEVVYRNRQLVCVATANLAEGTVLKENDMALKMMDAHENNQYRVEALLGKKLVKAVEKDMPIQSQNVYNE</sequence>
<dbReference type="Pfam" id="PF03102">
    <property type="entry name" value="NeuB"/>
    <property type="match status" value="1"/>
</dbReference>
<dbReference type="AlphaFoldDB" id="A0A6G6GQ00"/>
<dbReference type="KEGG" id="mgel:G5B37_13905"/>
<dbReference type="SUPFAM" id="SSF51269">
    <property type="entry name" value="AFP III-like domain"/>
    <property type="match status" value="1"/>
</dbReference>
<accession>A0A6G6GQ00</accession>
<dbReference type="InterPro" id="IPR013785">
    <property type="entry name" value="Aldolase_TIM"/>
</dbReference>
<dbReference type="GO" id="GO:0047444">
    <property type="term" value="F:N-acylneuraminate-9-phosphate synthase activity"/>
    <property type="evidence" value="ECO:0007669"/>
    <property type="project" value="TreeGrafter"/>
</dbReference>
<dbReference type="InterPro" id="IPR013132">
    <property type="entry name" value="PseI/NeuA/B-like_N"/>
</dbReference>
<reference evidence="3 4" key="1">
    <citation type="submission" date="2020-02" db="EMBL/GenBank/DDBJ databases">
        <title>Complete genome sequence of Flavobacteriaceae bacterium.</title>
        <authorList>
            <person name="Kim S.-J."/>
            <person name="Kim Y.-S."/>
            <person name="Kim K.-H."/>
        </authorList>
    </citation>
    <scope>NUCLEOTIDE SEQUENCE [LARGE SCALE GENOMIC DNA]</scope>
    <source>
        <strain evidence="3 4">RR4-40</strain>
    </source>
</reference>
<dbReference type="GO" id="GO:0016051">
    <property type="term" value="P:carbohydrate biosynthetic process"/>
    <property type="evidence" value="ECO:0007669"/>
    <property type="project" value="InterPro"/>
</dbReference>
<dbReference type="InterPro" id="IPR036732">
    <property type="entry name" value="AFP_Neu5c_C_sf"/>
</dbReference>
<dbReference type="PANTHER" id="PTHR42966">
    <property type="entry name" value="N-ACETYLNEURAMINATE SYNTHASE"/>
    <property type="match status" value="1"/>
</dbReference>